<dbReference type="PANTHER" id="PTHR42847">
    <property type="entry name" value="ALKANESULFONATE MONOOXYGENASE"/>
    <property type="match status" value="1"/>
</dbReference>
<sequence length="254" mass="27967">MSRFKVGIQLQPQHTTMEDLRTAWRTADAMGADSIWTWDHFFPLYGNPDGAHFEGWITLAAMAADTSHAQVGMLVTGNTYRNPELLADMARTLDHVSNGRACLGLGAGWFERDYDEYGYEFGTPGSRLRALEDALVRIRTRVAALNPAPIGALPIMIGGGGEKVTLRITAQYADQWNTFGPPENFAHKNAILDQWCAEIGRDPREIERTVGIGADEIDAVEAYLEAGADHLILMTGARGAFDLSALERFLAIRD</sequence>
<dbReference type="InterPro" id="IPR022480">
    <property type="entry name" value="F420_MSMEG2906"/>
</dbReference>
<keyword evidence="1" id="KW-0285">Flavoprotein</keyword>
<dbReference type="GO" id="GO:0046306">
    <property type="term" value="P:alkanesulfonate catabolic process"/>
    <property type="evidence" value="ECO:0007669"/>
    <property type="project" value="TreeGrafter"/>
</dbReference>
<dbReference type="AlphaFoldDB" id="A0A6J5YH55"/>
<dbReference type="GO" id="GO:0008726">
    <property type="term" value="F:alkanesulfonate monooxygenase activity"/>
    <property type="evidence" value="ECO:0007669"/>
    <property type="project" value="TreeGrafter"/>
</dbReference>
<evidence type="ECO:0000256" key="3">
    <source>
        <dbReference type="ARBA" id="ARBA00023002"/>
    </source>
</evidence>
<dbReference type="InterPro" id="IPR050172">
    <property type="entry name" value="SsuD_RutA_monooxygenase"/>
</dbReference>
<evidence type="ECO:0000259" key="5">
    <source>
        <dbReference type="Pfam" id="PF00296"/>
    </source>
</evidence>
<dbReference type="SUPFAM" id="SSF51679">
    <property type="entry name" value="Bacterial luciferase-like"/>
    <property type="match status" value="1"/>
</dbReference>
<reference evidence="6" key="1">
    <citation type="submission" date="2020-05" db="EMBL/GenBank/DDBJ databases">
        <authorList>
            <person name="Chiriac C."/>
            <person name="Salcher M."/>
            <person name="Ghai R."/>
            <person name="Kavagutti S V."/>
        </authorList>
    </citation>
    <scope>NUCLEOTIDE SEQUENCE</scope>
</reference>
<keyword evidence="2" id="KW-0288">FMN</keyword>
<evidence type="ECO:0000256" key="4">
    <source>
        <dbReference type="ARBA" id="ARBA00023033"/>
    </source>
</evidence>
<protein>
    <submittedName>
        <fullName evidence="6">Unannotated protein</fullName>
    </submittedName>
</protein>
<dbReference type="PANTHER" id="PTHR42847:SF8">
    <property type="entry name" value="CONSERVED PROTEIN"/>
    <property type="match status" value="1"/>
</dbReference>
<keyword evidence="4" id="KW-0503">Monooxygenase</keyword>
<dbReference type="CDD" id="cd01097">
    <property type="entry name" value="Tetrahydromethanopterin_reductase"/>
    <property type="match status" value="1"/>
</dbReference>
<organism evidence="6">
    <name type="scientific">freshwater metagenome</name>
    <dbReference type="NCBI Taxonomy" id="449393"/>
    <lineage>
        <taxon>unclassified sequences</taxon>
        <taxon>metagenomes</taxon>
        <taxon>ecological metagenomes</taxon>
    </lineage>
</organism>
<name>A0A6J5YH55_9ZZZZ</name>
<proteinExistence type="predicted"/>
<dbReference type="EMBL" id="CAEMXZ010000020">
    <property type="protein sequence ID" value="CAB4322918.1"/>
    <property type="molecule type" value="Genomic_DNA"/>
</dbReference>
<dbReference type="Gene3D" id="3.20.20.30">
    <property type="entry name" value="Luciferase-like domain"/>
    <property type="match status" value="1"/>
</dbReference>
<evidence type="ECO:0000256" key="2">
    <source>
        <dbReference type="ARBA" id="ARBA00022643"/>
    </source>
</evidence>
<evidence type="ECO:0000313" key="6">
    <source>
        <dbReference type="EMBL" id="CAB4322918.1"/>
    </source>
</evidence>
<dbReference type="Pfam" id="PF00296">
    <property type="entry name" value="Bac_luciferase"/>
    <property type="match status" value="1"/>
</dbReference>
<keyword evidence="3" id="KW-0560">Oxidoreductase</keyword>
<dbReference type="InterPro" id="IPR011251">
    <property type="entry name" value="Luciferase-like_dom"/>
</dbReference>
<accession>A0A6J5YH55</accession>
<evidence type="ECO:0000256" key="1">
    <source>
        <dbReference type="ARBA" id="ARBA00022630"/>
    </source>
</evidence>
<dbReference type="NCBIfam" id="TIGR03856">
    <property type="entry name" value="F420_MSMEG_2906"/>
    <property type="match status" value="1"/>
</dbReference>
<gene>
    <name evidence="6" type="ORF">UFOPK1392_00659</name>
</gene>
<feature type="domain" description="Luciferase-like" evidence="5">
    <location>
        <begin position="11"/>
        <end position="212"/>
    </location>
</feature>
<dbReference type="InterPro" id="IPR036661">
    <property type="entry name" value="Luciferase-like_sf"/>
</dbReference>